<feature type="domain" description="AsmA" evidence="2">
    <location>
        <begin position="1"/>
        <end position="109"/>
    </location>
</feature>
<gene>
    <name evidence="3" type="ORF">C3F09_05090</name>
</gene>
<reference evidence="3 4" key="1">
    <citation type="journal article" date="2018" name="ISME J.">
        <title>A methanotrophic archaeon couples anaerobic oxidation of methane to Fe(III) reduction.</title>
        <authorList>
            <person name="Cai C."/>
            <person name="Leu A.O."/>
            <person name="Xie G.J."/>
            <person name="Guo J."/>
            <person name="Feng Y."/>
            <person name="Zhao J.X."/>
            <person name="Tyson G.W."/>
            <person name="Yuan Z."/>
            <person name="Hu S."/>
        </authorList>
    </citation>
    <scope>NUCLEOTIDE SEQUENCE [LARGE SCALE GENOMIC DNA]</scope>
    <source>
        <strain evidence="3">FeB_12</strain>
    </source>
</reference>
<dbReference type="PANTHER" id="PTHR30441:SF4">
    <property type="entry name" value="PROTEIN ASMA"/>
    <property type="match status" value="1"/>
</dbReference>
<dbReference type="EMBL" id="PQAP01000052">
    <property type="protein sequence ID" value="PWB73518.1"/>
    <property type="molecule type" value="Genomic_DNA"/>
</dbReference>
<dbReference type="Proteomes" id="UP000250918">
    <property type="component" value="Unassembled WGS sequence"/>
</dbReference>
<dbReference type="InterPro" id="IPR007844">
    <property type="entry name" value="AsmA"/>
</dbReference>
<dbReference type="AlphaFoldDB" id="A0A855X1V4"/>
<proteinExistence type="predicted"/>
<feature type="non-terminal residue" evidence="3">
    <location>
        <position position="113"/>
    </location>
</feature>
<dbReference type="InterPro" id="IPR052894">
    <property type="entry name" value="AsmA-related"/>
</dbReference>
<feature type="transmembrane region" description="Helical" evidence="1">
    <location>
        <begin position="7"/>
        <end position="30"/>
    </location>
</feature>
<evidence type="ECO:0000313" key="3">
    <source>
        <dbReference type="EMBL" id="PWB73518.1"/>
    </source>
</evidence>
<name>A0A855X1V4_9BACT</name>
<accession>A0A855X1V4</accession>
<protein>
    <recommendedName>
        <fullName evidence="2">AsmA domain-containing protein</fullName>
    </recommendedName>
</protein>
<comment type="caution">
    <text evidence="3">The sequence shown here is derived from an EMBL/GenBank/DDBJ whole genome shotgun (WGS) entry which is preliminary data.</text>
</comment>
<keyword evidence="1" id="KW-0812">Transmembrane</keyword>
<dbReference type="Pfam" id="PF05170">
    <property type="entry name" value="AsmA"/>
    <property type="match status" value="1"/>
</dbReference>
<dbReference type="GO" id="GO:0090313">
    <property type="term" value="P:regulation of protein targeting to membrane"/>
    <property type="evidence" value="ECO:0007669"/>
    <property type="project" value="TreeGrafter"/>
</dbReference>
<organism evidence="3 4">
    <name type="scientific">candidate division GN15 bacterium</name>
    <dbReference type="NCBI Taxonomy" id="2072418"/>
    <lineage>
        <taxon>Bacteria</taxon>
        <taxon>candidate division GN15</taxon>
    </lineage>
</organism>
<keyword evidence="1" id="KW-1133">Transmembrane helix</keyword>
<evidence type="ECO:0000256" key="1">
    <source>
        <dbReference type="SAM" id="Phobius"/>
    </source>
</evidence>
<keyword evidence="1" id="KW-0472">Membrane</keyword>
<dbReference type="PANTHER" id="PTHR30441">
    <property type="entry name" value="DUF748 DOMAIN-CONTAINING PROTEIN"/>
    <property type="match status" value="1"/>
</dbReference>
<evidence type="ECO:0000259" key="2">
    <source>
        <dbReference type="Pfam" id="PF05170"/>
    </source>
</evidence>
<evidence type="ECO:0000313" key="4">
    <source>
        <dbReference type="Proteomes" id="UP000250918"/>
    </source>
</evidence>
<dbReference type="GO" id="GO:0005886">
    <property type="term" value="C:plasma membrane"/>
    <property type="evidence" value="ECO:0007669"/>
    <property type="project" value="TreeGrafter"/>
</dbReference>
<sequence>MNRFLKIALWTVGVVVGLIILAIIAVQLFFPVEKAKALAIEKGSAALGRPITIRDVSVSFWGGLGVKLDSVVVGNPPGFVGDRFLTAENIDVKLRLLPLLMKQVKIDRFIVNR</sequence>